<proteinExistence type="inferred from homology"/>
<evidence type="ECO:0000256" key="4">
    <source>
        <dbReference type="HAMAP-Rule" id="MF_00368"/>
    </source>
</evidence>
<comment type="similarity">
    <text evidence="1 4">Belongs to the bacterial ribosomal protein bL12 family.</text>
</comment>
<dbReference type="EMBL" id="MGBC01000003">
    <property type="protein sequence ID" value="OGK61916.1"/>
    <property type="molecule type" value="Genomic_DNA"/>
</dbReference>
<dbReference type="InterPro" id="IPR008932">
    <property type="entry name" value="Ribosomal_bL12_oligo"/>
</dbReference>
<dbReference type="InterPro" id="IPR013823">
    <property type="entry name" value="Ribosomal_bL12_C"/>
</dbReference>
<feature type="domain" description="Large ribosomal subunit protein bL12 C-terminal" evidence="5">
    <location>
        <begin position="71"/>
        <end position="138"/>
    </location>
</feature>
<dbReference type="SUPFAM" id="SSF54736">
    <property type="entry name" value="ClpS-like"/>
    <property type="match status" value="1"/>
</dbReference>
<reference evidence="7 8" key="1">
    <citation type="journal article" date="2016" name="Nat. Commun.">
        <title>Thousands of microbial genomes shed light on interconnected biogeochemical processes in an aquifer system.</title>
        <authorList>
            <person name="Anantharaman K."/>
            <person name="Brown C.T."/>
            <person name="Hug L.A."/>
            <person name="Sharon I."/>
            <person name="Castelle C.J."/>
            <person name="Probst A.J."/>
            <person name="Thomas B.C."/>
            <person name="Singh A."/>
            <person name="Wilkins M.J."/>
            <person name="Karaoz U."/>
            <person name="Brodie E.L."/>
            <person name="Williams K.H."/>
            <person name="Hubbard S.S."/>
            <person name="Banfield J.F."/>
        </authorList>
    </citation>
    <scope>NUCLEOTIDE SEQUENCE [LARGE SCALE GENOMIC DNA]</scope>
</reference>
<feature type="domain" description="Large ribosomal subunit protein bL12 oligomerization" evidence="6">
    <location>
        <begin position="12"/>
        <end position="55"/>
    </location>
</feature>
<evidence type="ECO:0000259" key="6">
    <source>
        <dbReference type="Pfam" id="PF16320"/>
    </source>
</evidence>
<sequence>MADDEKKSLTPKLEKIADEIKGLTALELSQLASHLEDVFGVSATPAMAAMPAAGAFATGGDASAQEEKSSFDVVLSEAGTNKLAVIKAVREIKPELGLMDAKKLVESTPQNILAGVNKEDTDAAKAKLEEAGAKVEVK</sequence>
<dbReference type="FunFam" id="3.30.1390.10:FF:000001">
    <property type="entry name" value="50S ribosomal protein L7/L12"/>
    <property type="match status" value="1"/>
</dbReference>
<dbReference type="NCBIfam" id="TIGR00855">
    <property type="entry name" value="L12"/>
    <property type="match status" value="1"/>
</dbReference>
<dbReference type="Gene3D" id="1.20.5.710">
    <property type="entry name" value="Single helix bin"/>
    <property type="match status" value="1"/>
</dbReference>
<dbReference type="PANTHER" id="PTHR45987:SF4">
    <property type="entry name" value="LARGE RIBOSOMAL SUBUNIT PROTEIN BL12M"/>
    <property type="match status" value="1"/>
</dbReference>
<dbReference type="InterPro" id="IPR014719">
    <property type="entry name" value="Ribosomal_bL12_C/ClpS-like"/>
</dbReference>
<dbReference type="GO" id="GO:0022625">
    <property type="term" value="C:cytosolic large ribosomal subunit"/>
    <property type="evidence" value="ECO:0007669"/>
    <property type="project" value="TreeGrafter"/>
</dbReference>
<dbReference type="Gene3D" id="3.30.1390.10">
    <property type="match status" value="1"/>
</dbReference>
<keyword evidence="3 4" id="KW-0687">Ribonucleoprotein</keyword>
<organism evidence="7 8">
    <name type="scientific">Candidatus Roizmanbacteria bacterium RIFCSPLOWO2_02_FULL_43_10</name>
    <dbReference type="NCBI Taxonomy" id="1802078"/>
    <lineage>
        <taxon>Bacteria</taxon>
        <taxon>Candidatus Roizmaniibacteriota</taxon>
    </lineage>
</organism>
<dbReference type="SUPFAM" id="SSF48300">
    <property type="entry name" value="Ribosomal protein L7/12, oligomerisation (N-terminal) domain"/>
    <property type="match status" value="1"/>
</dbReference>
<dbReference type="InterPro" id="IPR000206">
    <property type="entry name" value="Ribosomal_bL12"/>
</dbReference>
<accession>A0A1F7K261</accession>
<dbReference type="PANTHER" id="PTHR45987">
    <property type="entry name" value="39S RIBOSOMAL PROTEIN L12"/>
    <property type="match status" value="1"/>
</dbReference>
<evidence type="ECO:0000256" key="2">
    <source>
        <dbReference type="ARBA" id="ARBA00022980"/>
    </source>
</evidence>
<dbReference type="GO" id="GO:0003729">
    <property type="term" value="F:mRNA binding"/>
    <property type="evidence" value="ECO:0007669"/>
    <property type="project" value="TreeGrafter"/>
</dbReference>
<comment type="subunit">
    <text evidence="4">Homodimer. Part of the ribosomal stalk of the 50S ribosomal subunit. Forms a multimeric L10(L12)X complex, where L10 forms an elongated spine to which 2 to 4 L12 dimers bind in a sequential fashion. Binds GTP-bound translation factors.</text>
</comment>
<gene>
    <name evidence="4" type="primary">rplL</name>
    <name evidence="7" type="ORF">A3I56_00520</name>
</gene>
<evidence type="ECO:0000256" key="1">
    <source>
        <dbReference type="ARBA" id="ARBA00007197"/>
    </source>
</evidence>
<evidence type="ECO:0000313" key="7">
    <source>
        <dbReference type="EMBL" id="OGK61916.1"/>
    </source>
</evidence>
<comment type="function">
    <text evidence="4">Forms part of the ribosomal stalk which helps the ribosome interact with GTP-bound translation factors. Is thus essential for accurate translation.</text>
</comment>
<dbReference type="GO" id="GO:0006412">
    <property type="term" value="P:translation"/>
    <property type="evidence" value="ECO:0007669"/>
    <property type="project" value="UniProtKB-UniRule"/>
</dbReference>
<comment type="caution">
    <text evidence="7">The sequence shown here is derived from an EMBL/GenBank/DDBJ whole genome shotgun (WGS) entry which is preliminary data.</text>
</comment>
<dbReference type="Proteomes" id="UP000176269">
    <property type="component" value="Unassembled WGS sequence"/>
</dbReference>
<dbReference type="Pfam" id="PF00542">
    <property type="entry name" value="Ribosomal_L12"/>
    <property type="match status" value="1"/>
</dbReference>
<evidence type="ECO:0000259" key="5">
    <source>
        <dbReference type="Pfam" id="PF00542"/>
    </source>
</evidence>
<evidence type="ECO:0000313" key="8">
    <source>
        <dbReference type="Proteomes" id="UP000176269"/>
    </source>
</evidence>
<keyword evidence="2 4" id="KW-0689">Ribosomal protein</keyword>
<dbReference type="Pfam" id="PF16320">
    <property type="entry name" value="Ribosomal_L12_N"/>
    <property type="match status" value="1"/>
</dbReference>
<dbReference type="GO" id="GO:0003735">
    <property type="term" value="F:structural constituent of ribosome"/>
    <property type="evidence" value="ECO:0007669"/>
    <property type="project" value="InterPro"/>
</dbReference>
<dbReference type="HAMAP" id="MF_00368">
    <property type="entry name" value="Ribosomal_bL12"/>
    <property type="match status" value="1"/>
</dbReference>
<protein>
    <recommendedName>
        <fullName evidence="4">Large ribosomal subunit protein bL12</fullName>
    </recommendedName>
</protein>
<name>A0A1F7K261_9BACT</name>
<dbReference type="AlphaFoldDB" id="A0A1F7K261"/>
<evidence type="ECO:0000256" key="3">
    <source>
        <dbReference type="ARBA" id="ARBA00023274"/>
    </source>
</evidence>
<dbReference type="InterPro" id="IPR036235">
    <property type="entry name" value="Ribosomal_bL12_oligo_N_sf"/>
</dbReference>